<proteinExistence type="predicted"/>
<gene>
    <name evidence="1" type="ORF">RU87_GL001746</name>
</gene>
<accession>A0A2A5RYC9</accession>
<dbReference type="RefSeq" id="WP_068163456.1">
    <property type="nucleotide sequence ID" value="NZ_JXJX01000009.1"/>
</dbReference>
<dbReference type="AlphaFoldDB" id="A0A2A5RYC9"/>
<comment type="caution">
    <text evidence="1">The sequence shown here is derived from an EMBL/GenBank/DDBJ whole genome shotgun (WGS) entry which is preliminary data.</text>
</comment>
<evidence type="ECO:0000313" key="2">
    <source>
        <dbReference type="Proteomes" id="UP000242246"/>
    </source>
</evidence>
<reference evidence="1 2" key="1">
    <citation type="submission" date="2014-12" db="EMBL/GenBank/DDBJ databases">
        <title>Draft genome sequences of 10 type strains of Lactococcus.</title>
        <authorList>
            <person name="Sun Z."/>
            <person name="Zhong Z."/>
            <person name="Liu W."/>
            <person name="Zhang W."/>
            <person name="Zhang H."/>
        </authorList>
    </citation>
    <scope>NUCLEOTIDE SEQUENCE [LARGE SCALE GENOMIC DNA]</scope>
    <source>
        <strain evidence="1 2">DSM 20686</strain>
    </source>
</reference>
<dbReference type="EMBL" id="JXJX01000009">
    <property type="protein sequence ID" value="PCS06225.1"/>
    <property type="molecule type" value="Genomic_DNA"/>
</dbReference>
<protein>
    <submittedName>
        <fullName evidence="1">Uncharacterized protein</fullName>
    </submittedName>
</protein>
<sequence length="129" mass="14947">MTIEQFIKTYCQSEVTYYADELHKTHLGEKPKSYTQNAKGEHSQKEHLLINVGYQKSGIVAFYKNVKNPELLLYIAESVGVEKEMIETCFNDLLDTFPTNRPHVQKMKTIIMKHIPSQMIQDNLVNITN</sequence>
<keyword evidence="2" id="KW-1185">Reference proteome</keyword>
<name>A0A2A5RYC9_9LACT</name>
<organism evidence="1 2">
    <name type="scientific">Pseudolactococcus plantarum</name>
    <dbReference type="NCBI Taxonomy" id="1365"/>
    <lineage>
        <taxon>Bacteria</taxon>
        <taxon>Bacillati</taxon>
        <taxon>Bacillota</taxon>
        <taxon>Bacilli</taxon>
        <taxon>Lactobacillales</taxon>
        <taxon>Streptococcaceae</taxon>
        <taxon>Pseudolactococcus</taxon>
    </lineage>
</organism>
<dbReference type="Proteomes" id="UP000242246">
    <property type="component" value="Unassembled WGS sequence"/>
</dbReference>
<evidence type="ECO:0000313" key="1">
    <source>
        <dbReference type="EMBL" id="PCS06225.1"/>
    </source>
</evidence>